<dbReference type="PANTHER" id="PTHR34395:SF5">
    <property type="entry name" value="DIHYDRONEOPTERIN ALDOLASE_EPIMERASE DOMAIN-CONTAINING PROTEIN"/>
    <property type="match status" value="1"/>
</dbReference>
<evidence type="ECO:0000313" key="2">
    <source>
        <dbReference type="Proteomes" id="UP000604825"/>
    </source>
</evidence>
<sequence length="115" mass="13379">MKQNKTFVDALNETSKGDYSIKKCMDLLESIEELSDEEKAQATSIMKCEVNREIFINFTNPRVRLLWIKGSFYYNDDISASCGNMLCSGLMNPRVRLRWIKGDIAPKYYEKYMAL</sequence>
<dbReference type="PANTHER" id="PTHR34395">
    <property type="entry name" value="OS11G0427500 PROTEIN"/>
    <property type="match status" value="1"/>
</dbReference>
<keyword evidence="2" id="KW-1185">Reference proteome</keyword>
<dbReference type="AlphaFoldDB" id="A0A811QCZ8"/>
<proteinExistence type="predicted"/>
<dbReference type="OrthoDB" id="690950at2759"/>
<protein>
    <submittedName>
        <fullName evidence="1">Uncharacterized protein</fullName>
    </submittedName>
</protein>
<evidence type="ECO:0000313" key="1">
    <source>
        <dbReference type="EMBL" id="CAD6254620.1"/>
    </source>
</evidence>
<reference evidence="1" key="1">
    <citation type="submission" date="2020-10" db="EMBL/GenBank/DDBJ databases">
        <authorList>
            <person name="Han B."/>
            <person name="Lu T."/>
            <person name="Zhao Q."/>
            <person name="Huang X."/>
            <person name="Zhao Y."/>
        </authorList>
    </citation>
    <scope>NUCLEOTIDE SEQUENCE</scope>
</reference>
<dbReference type="EMBL" id="CAJGYO010000009">
    <property type="protein sequence ID" value="CAD6254620.1"/>
    <property type="molecule type" value="Genomic_DNA"/>
</dbReference>
<gene>
    <name evidence="1" type="ORF">NCGR_LOCUS38223</name>
</gene>
<name>A0A811QCZ8_9POAL</name>
<accession>A0A811QCZ8</accession>
<organism evidence="1 2">
    <name type="scientific">Miscanthus lutarioriparius</name>
    <dbReference type="NCBI Taxonomy" id="422564"/>
    <lineage>
        <taxon>Eukaryota</taxon>
        <taxon>Viridiplantae</taxon>
        <taxon>Streptophyta</taxon>
        <taxon>Embryophyta</taxon>
        <taxon>Tracheophyta</taxon>
        <taxon>Spermatophyta</taxon>
        <taxon>Magnoliopsida</taxon>
        <taxon>Liliopsida</taxon>
        <taxon>Poales</taxon>
        <taxon>Poaceae</taxon>
        <taxon>PACMAD clade</taxon>
        <taxon>Panicoideae</taxon>
        <taxon>Andropogonodae</taxon>
        <taxon>Andropogoneae</taxon>
        <taxon>Saccharinae</taxon>
        <taxon>Miscanthus</taxon>
    </lineage>
</organism>
<comment type="caution">
    <text evidence="1">The sequence shown here is derived from an EMBL/GenBank/DDBJ whole genome shotgun (WGS) entry which is preliminary data.</text>
</comment>
<dbReference type="Proteomes" id="UP000604825">
    <property type="component" value="Unassembled WGS sequence"/>
</dbReference>